<evidence type="ECO:0000313" key="2">
    <source>
        <dbReference type="EMBL" id="RCN48255.1"/>
    </source>
</evidence>
<sequence>LSNYCVGILNPLAYSLLFLLLWQRKLISFKRNHEIKMTLQVLCMAVCELLFFLYWEFSQVELDALWSTLVDETTNLVYFDVLVVPYLILNEFVLVAMVLSVLC</sequence>
<dbReference type="EMBL" id="JOJR01000049">
    <property type="protein sequence ID" value="RCN48255.1"/>
    <property type="molecule type" value="Genomic_DNA"/>
</dbReference>
<reference evidence="2 3" key="1">
    <citation type="submission" date="2014-10" db="EMBL/GenBank/DDBJ databases">
        <title>Draft genome of the hookworm Ancylostoma caninum.</title>
        <authorList>
            <person name="Mitreva M."/>
        </authorList>
    </citation>
    <scope>NUCLEOTIDE SEQUENCE [LARGE SCALE GENOMIC DNA]</scope>
    <source>
        <strain evidence="2 3">Baltimore</strain>
    </source>
</reference>
<keyword evidence="3" id="KW-1185">Reference proteome</keyword>
<organism evidence="2 3">
    <name type="scientific">Ancylostoma caninum</name>
    <name type="common">Dog hookworm</name>
    <dbReference type="NCBI Taxonomy" id="29170"/>
    <lineage>
        <taxon>Eukaryota</taxon>
        <taxon>Metazoa</taxon>
        <taxon>Ecdysozoa</taxon>
        <taxon>Nematoda</taxon>
        <taxon>Chromadorea</taxon>
        <taxon>Rhabditida</taxon>
        <taxon>Rhabditina</taxon>
        <taxon>Rhabditomorpha</taxon>
        <taxon>Strongyloidea</taxon>
        <taxon>Ancylostomatidae</taxon>
        <taxon>Ancylostomatinae</taxon>
        <taxon>Ancylostoma</taxon>
    </lineage>
</organism>
<comment type="caution">
    <text evidence="2">The sequence shown here is derived from an EMBL/GenBank/DDBJ whole genome shotgun (WGS) entry which is preliminary data.</text>
</comment>
<evidence type="ECO:0000313" key="3">
    <source>
        <dbReference type="Proteomes" id="UP000252519"/>
    </source>
</evidence>
<dbReference type="OrthoDB" id="5821374at2759"/>
<keyword evidence="1" id="KW-0812">Transmembrane</keyword>
<feature type="transmembrane region" description="Helical" evidence="1">
    <location>
        <begin position="6"/>
        <end position="23"/>
    </location>
</feature>
<dbReference type="Proteomes" id="UP000252519">
    <property type="component" value="Unassembled WGS sequence"/>
</dbReference>
<keyword evidence="1" id="KW-1133">Transmembrane helix</keyword>
<gene>
    <name evidence="2" type="ORF">ANCCAN_05670</name>
</gene>
<dbReference type="AlphaFoldDB" id="A0A368GZ14"/>
<feature type="transmembrane region" description="Helical" evidence="1">
    <location>
        <begin position="75"/>
        <end position="102"/>
    </location>
</feature>
<protein>
    <submittedName>
        <fullName evidence="2">Uncharacterized protein</fullName>
    </submittedName>
</protein>
<feature type="non-terminal residue" evidence="2">
    <location>
        <position position="1"/>
    </location>
</feature>
<accession>A0A368GZ14</accession>
<proteinExistence type="predicted"/>
<evidence type="ECO:0000256" key="1">
    <source>
        <dbReference type="SAM" id="Phobius"/>
    </source>
</evidence>
<name>A0A368GZ14_ANCCA</name>
<feature type="transmembrane region" description="Helical" evidence="1">
    <location>
        <begin position="35"/>
        <end position="55"/>
    </location>
</feature>
<keyword evidence="1" id="KW-0472">Membrane</keyword>